<accession>A0A6I9RBN7</accession>
<name>A0A6I9RBN7_ELAGV</name>
<protein>
    <submittedName>
        <fullName evidence="3 4">Uncharacterized protein At2g39795, mitochondrial</fullName>
    </submittedName>
</protein>
<dbReference type="PANTHER" id="PTHR10826">
    <property type="entry name" value="COMPLEMENT COMPONENT 1"/>
    <property type="match status" value="1"/>
</dbReference>
<gene>
    <name evidence="3 4" type="primary">LOC105046352</name>
</gene>
<dbReference type="SUPFAM" id="SSF54529">
    <property type="entry name" value="Mitochondrial glycoprotein MAM33-like"/>
    <property type="match status" value="1"/>
</dbReference>
<dbReference type="KEGG" id="egu:105046352"/>
<dbReference type="GO" id="GO:0005759">
    <property type="term" value="C:mitochondrial matrix"/>
    <property type="evidence" value="ECO:0007669"/>
    <property type="project" value="InterPro"/>
</dbReference>
<dbReference type="InterPro" id="IPR036561">
    <property type="entry name" value="MAM33_sf"/>
</dbReference>
<dbReference type="PROSITE" id="PS51257">
    <property type="entry name" value="PROKAR_LIPOPROTEIN"/>
    <property type="match status" value="1"/>
</dbReference>
<dbReference type="Gene3D" id="3.10.280.10">
    <property type="entry name" value="Mitochondrial glycoprotein"/>
    <property type="match status" value="1"/>
</dbReference>
<dbReference type="AlphaFoldDB" id="A0A6I9RBN7"/>
<dbReference type="Proteomes" id="UP000504607">
    <property type="component" value="Chromosome 5"/>
</dbReference>
<dbReference type="InterPro" id="IPR003428">
    <property type="entry name" value="MAM33"/>
</dbReference>
<evidence type="ECO:0000313" key="4">
    <source>
        <dbReference type="RefSeq" id="XP_010923219.2"/>
    </source>
</evidence>
<evidence type="ECO:0000313" key="3">
    <source>
        <dbReference type="RefSeq" id="XP_010923218.2"/>
    </source>
</evidence>
<feature type="region of interest" description="Disordered" evidence="1">
    <location>
        <begin position="191"/>
        <end position="229"/>
    </location>
</feature>
<dbReference type="GeneID" id="105046352"/>
<sequence>MLTRRNMLPLLPSLTLSCDWPLLLKTPTPPGIRFRTFVISSRRRRRRRRLRRAAAAAMAFSIPLRRALSAVFPRAIRFLGRSYYGGHHSALLRPMYLEGIVCRSTIGERTPLSFPSLALFSSATKKPASDANLLRIIDDEIKYAEDSDDHGRVEEIPEGFPFEIQNEKEMNVITLKRSYQGEKIEVVVSMPSLVTGEEPNNDMEDDHDEDEGGGRGEKPSQSSIPLTVNVSKGDGPSLEFCCTAYPDEVTIDSMSVSENKESDEEMIAYEGPDFNDLDENLQKAFHKYLEIRGISPMTTNFLHEYMINKDSREYLHWLRNFKQFVQK</sequence>
<reference evidence="3 4" key="1">
    <citation type="submission" date="2025-04" db="UniProtKB">
        <authorList>
            <consortium name="RefSeq"/>
        </authorList>
    </citation>
    <scope>IDENTIFICATION</scope>
</reference>
<dbReference type="Pfam" id="PF02330">
    <property type="entry name" value="MAM33"/>
    <property type="match status" value="1"/>
</dbReference>
<feature type="compositionally biased region" description="Polar residues" evidence="1">
    <location>
        <begin position="219"/>
        <end position="229"/>
    </location>
</feature>
<organism evidence="2 4">
    <name type="scientific">Elaeis guineensis var. tenera</name>
    <name type="common">Oil palm</name>
    <dbReference type="NCBI Taxonomy" id="51953"/>
    <lineage>
        <taxon>Eukaryota</taxon>
        <taxon>Viridiplantae</taxon>
        <taxon>Streptophyta</taxon>
        <taxon>Embryophyta</taxon>
        <taxon>Tracheophyta</taxon>
        <taxon>Spermatophyta</taxon>
        <taxon>Magnoliopsida</taxon>
        <taxon>Liliopsida</taxon>
        <taxon>Arecaceae</taxon>
        <taxon>Arecoideae</taxon>
        <taxon>Cocoseae</taxon>
        <taxon>Elaeidinae</taxon>
        <taxon>Elaeis</taxon>
    </lineage>
</organism>
<feature type="compositionally biased region" description="Acidic residues" evidence="1">
    <location>
        <begin position="199"/>
        <end position="211"/>
    </location>
</feature>
<dbReference type="FunFam" id="3.10.280.10:FF:000002">
    <property type="entry name" value="Mitochondrial glycoprotein family protein"/>
    <property type="match status" value="1"/>
</dbReference>
<dbReference type="OrthoDB" id="278212at2759"/>
<proteinExistence type="predicted"/>
<evidence type="ECO:0000313" key="2">
    <source>
        <dbReference type="Proteomes" id="UP000504607"/>
    </source>
</evidence>
<evidence type="ECO:0000256" key="1">
    <source>
        <dbReference type="SAM" id="MobiDB-lite"/>
    </source>
</evidence>
<dbReference type="PANTHER" id="PTHR10826:SF41">
    <property type="entry name" value="MITOCHONDRIAL GLYCOPROTEIN FAMILY PROTEIN"/>
    <property type="match status" value="1"/>
</dbReference>
<dbReference type="RefSeq" id="XP_010923218.2">
    <property type="nucleotide sequence ID" value="XM_010924916.3"/>
</dbReference>
<dbReference type="RefSeq" id="XP_010923219.2">
    <property type="nucleotide sequence ID" value="XM_010924917.3"/>
</dbReference>
<keyword evidence="2" id="KW-1185">Reference proteome</keyword>